<accession>A0A1R4H3M5</accession>
<dbReference type="PANTHER" id="PTHR43300:SF12">
    <property type="entry name" value="CHLORAMPHENICOL ACETYLTRANSFERASE"/>
    <property type="match status" value="1"/>
</dbReference>
<sequence>MSFLTTQELLKIGFSSCGSNVLISKLASIYGAEKINIGSNVRIDDFCILSAGDGGIYLGNHVHIACYSSLIGQGRITLEDFSNVSSRVSIYSSSDDYSGKKLTNPTISENYKNVTHGPVILKRHTIIGSGSVILPHIILNEGCAIGALSLVNSDCEEFSIYAGIPAKKIKNRSKKLLDIEKEFLNAQ</sequence>
<comment type="similarity">
    <text evidence="1">Belongs to the transferase hexapeptide repeat family.</text>
</comment>
<dbReference type="EC" id="2.3.1.209" evidence="4"/>
<dbReference type="PANTHER" id="PTHR43300">
    <property type="entry name" value="ACETYLTRANSFERASE"/>
    <property type="match status" value="1"/>
</dbReference>
<evidence type="ECO:0000256" key="1">
    <source>
        <dbReference type="ARBA" id="ARBA00007274"/>
    </source>
</evidence>
<gene>
    <name evidence="4" type="primary">vioB</name>
    <name evidence="4" type="ORF">CRENPOLYSF1_150078</name>
</gene>
<evidence type="ECO:0000313" key="5">
    <source>
        <dbReference type="Proteomes" id="UP000195667"/>
    </source>
</evidence>
<dbReference type="InterPro" id="IPR011004">
    <property type="entry name" value="Trimer_LpxA-like_sf"/>
</dbReference>
<evidence type="ECO:0000256" key="3">
    <source>
        <dbReference type="ARBA" id="ARBA00023315"/>
    </source>
</evidence>
<keyword evidence="3 4" id="KW-0012">Acyltransferase</keyword>
<dbReference type="OrthoDB" id="9815592at2"/>
<dbReference type="GO" id="GO:0016746">
    <property type="term" value="F:acyltransferase activity"/>
    <property type="evidence" value="ECO:0007669"/>
    <property type="project" value="UniProtKB-KW"/>
</dbReference>
<reference evidence="5" key="1">
    <citation type="submission" date="2017-02" db="EMBL/GenBank/DDBJ databases">
        <authorList>
            <person name="Daims H."/>
        </authorList>
    </citation>
    <scope>NUCLEOTIDE SEQUENCE [LARGE SCALE GENOMIC DNA]</scope>
</reference>
<dbReference type="EMBL" id="FUKI01000057">
    <property type="protein sequence ID" value="SJM90641.1"/>
    <property type="molecule type" value="Genomic_DNA"/>
</dbReference>
<dbReference type="CDD" id="cd04647">
    <property type="entry name" value="LbH_MAT_like"/>
    <property type="match status" value="1"/>
</dbReference>
<dbReference type="Gene3D" id="2.160.10.10">
    <property type="entry name" value="Hexapeptide repeat proteins"/>
    <property type="match status" value="1"/>
</dbReference>
<organism evidence="4 5">
    <name type="scientific">Crenothrix polyspora</name>
    <dbReference type="NCBI Taxonomy" id="360316"/>
    <lineage>
        <taxon>Bacteria</taxon>
        <taxon>Pseudomonadati</taxon>
        <taxon>Pseudomonadota</taxon>
        <taxon>Gammaproteobacteria</taxon>
        <taxon>Methylococcales</taxon>
        <taxon>Crenotrichaceae</taxon>
        <taxon>Crenothrix</taxon>
    </lineage>
</organism>
<protein>
    <submittedName>
        <fullName evidence="4">dTDP-4-amino-4,6-dideoxy-D-glucose acyltransferase</fullName>
        <ecNumber evidence="4">2.3.1.209</ecNumber>
    </submittedName>
</protein>
<dbReference type="AlphaFoldDB" id="A0A1R4H3M5"/>
<dbReference type="RefSeq" id="WP_087142624.1">
    <property type="nucleotide sequence ID" value="NZ_FUKI01000057.1"/>
</dbReference>
<dbReference type="Proteomes" id="UP000195667">
    <property type="component" value="Unassembled WGS sequence"/>
</dbReference>
<keyword evidence="2 4" id="KW-0808">Transferase</keyword>
<keyword evidence="5" id="KW-1185">Reference proteome</keyword>
<dbReference type="SUPFAM" id="SSF51161">
    <property type="entry name" value="Trimeric LpxA-like enzymes"/>
    <property type="match status" value="1"/>
</dbReference>
<dbReference type="InterPro" id="IPR050179">
    <property type="entry name" value="Trans_hexapeptide_repeat"/>
</dbReference>
<evidence type="ECO:0000313" key="4">
    <source>
        <dbReference type="EMBL" id="SJM90641.1"/>
    </source>
</evidence>
<evidence type="ECO:0000256" key="2">
    <source>
        <dbReference type="ARBA" id="ARBA00022679"/>
    </source>
</evidence>
<name>A0A1R4H3M5_9GAMM</name>
<proteinExistence type="inferred from homology"/>